<reference evidence="3 4" key="1">
    <citation type="submission" date="2014-06" db="EMBL/GenBank/DDBJ databases">
        <title>Draft genome sequence of Bacillus manliponensis JCM 15802 (MCCC 1A00708).</title>
        <authorList>
            <person name="Lai Q."/>
            <person name="Liu Y."/>
            <person name="Shao Z."/>
        </authorList>
    </citation>
    <scope>NUCLEOTIDE SEQUENCE [LARGE SCALE GENOMIC DNA]</scope>
    <source>
        <strain evidence="3 4">JCM 15802</strain>
    </source>
</reference>
<organism evidence="3 4">
    <name type="scientific">Bacillus manliponensis</name>
    <dbReference type="NCBI Taxonomy" id="574376"/>
    <lineage>
        <taxon>Bacteria</taxon>
        <taxon>Bacillati</taxon>
        <taxon>Bacillota</taxon>
        <taxon>Bacilli</taxon>
        <taxon>Bacillales</taxon>
        <taxon>Bacillaceae</taxon>
        <taxon>Bacillus</taxon>
        <taxon>Bacillus cereus group</taxon>
    </lineage>
</organism>
<evidence type="ECO:0000256" key="1">
    <source>
        <dbReference type="ARBA" id="ARBA00022490"/>
    </source>
</evidence>
<dbReference type="InterPro" id="IPR009242">
    <property type="entry name" value="DUF896"/>
</dbReference>
<comment type="caution">
    <text evidence="3">The sequence shown here is derived from an EMBL/GenBank/DDBJ whole genome shotgun (WGS) entry which is preliminary data.</text>
</comment>
<dbReference type="GO" id="GO:0005737">
    <property type="term" value="C:cytoplasm"/>
    <property type="evidence" value="ECO:0007669"/>
    <property type="project" value="UniProtKB-SubCell"/>
</dbReference>
<dbReference type="Gene3D" id="1.10.287.540">
    <property type="entry name" value="Helix hairpin bin"/>
    <property type="match status" value="1"/>
</dbReference>
<evidence type="ECO:0000313" key="3">
    <source>
        <dbReference type="EMBL" id="KEK17311.1"/>
    </source>
</evidence>
<dbReference type="NCBIfam" id="NF002422">
    <property type="entry name" value="PRK01546.1"/>
    <property type="match status" value="1"/>
</dbReference>
<sequence>MINQELIERINFLAKKAKTEGLTEEEQRERQSLREQYLKGFRQNMLNELKGIKVVNEEGKDVTPAKLKMLKKEANKKLN</sequence>
<dbReference type="HAMAP" id="MF_01103">
    <property type="entry name" value="UPF0291"/>
    <property type="match status" value="1"/>
</dbReference>
<dbReference type="eggNOG" id="COG4224">
    <property type="taxonomic scope" value="Bacteria"/>
</dbReference>
<evidence type="ECO:0000313" key="4">
    <source>
        <dbReference type="Proteomes" id="UP000027822"/>
    </source>
</evidence>
<name>A0A073JSZ1_9BACI</name>
<dbReference type="Proteomes" id="UP000027822">
    <property type="component" value="Unassembled WGS sequence"/>
</dbReference>
<gene>
    <name evidence="3" type="ORF">BAMA_15910</name>
</gene>
<keyword evidence="1 2" id="KW-0963">Cytoplasm</keyword>
<accession>A0A073JSZ1</accession>
<dbReference type="RefSeq" id="WP_034643691.1">
    <property type="nucleotide sequence ID" value="NZ_CBCSJC010000027.1"/>
</dbReference>
<dbReference type="PANTHER" id="PTHR37300:SF1">
    <property type="entry name" value="UPF0291 PROTEIN YNZC"/>
    <property type="match status" value="1"/>
</dbReference>
<dbReference type="STRING" id="574376.BAMA_15910"/>
<keyword evidence="4" id="KW-1185">Reference proteome</keyword>
<evidence type="ECO:0000256" key="2">
    <source>
        <dbReference type="HAMAP-Rule" id="MF_01103"/>
    </source>
</evidence>
<comment type="similarity">
    <text evidence="2">Belongs to the UPF0291 family.</text>
</comment>
<proteinExistence type="inferred from homology"/>
<dbReference type="SUPFAM" id="SSF158221">
    <property type="entry name" value="YnzC-like"/>
    <property type="match status" value="1"/>
</dbReference>
<dbReference type="AlphaFoldDB" id="A0A073JSZ1"/>
<dbReference type="Pfam" id="PF05979">
    <property type="entry name" value="DUF896"/>
    <property type="match status" value="1"/>
</dbReference>
<dbReference type="PANTHER" id="PTHR37300">
    <property type="entry name" value="UPF0291 PROTEIN CBO2609/CLC_2481"/>
    <property type="match status" value="1"/>
</dbReference>
<protein>
    <recommendedName>
        <fullName evidence="2">UPF0291 protein BAMA_15910</fullName>
    </recommendedName>
</protein>
<comment type="subcellular location">
    <subcellularLocation>
        <location evidence="2">Cytoplasm</location>
    </subcellularLocation>
</comment>
<dbReference type="EMBL" id="JOTN01000033">
    <property type="protein sequence ID" value="KEK17311.1"/>
    <property type="molecule type" value="Genomic_DNA"/>
</dbReference>